<feature type="compositionally biased region" description="Acidic residues" evidence="2">
    <location>
        <begin position="216"/>
        <end position="231"/>
    </location>
</feature>
<feature type="compositionally biased region" description="Acidic residues" evidence="2">
    <location>
        <begin position="31"/>
        <end position="48"/>
    </location>
</feature>
<keyword evidence="1" id="KW-0175">Coiled coil</keyword>
<feature type="compositionally biased region" description="Polar residues" evidence="2">
    <location>
        <begin position="205"/>
        <end position="215"/>
    </location>
</feature>
<feature type="compositionally biased region" description="Polar residues" evidence="2">
    <location>
        <begin position="128"/>
        <end position="137"/>
    </location>
</feature>
<evidence type="ECO:0000256" key="2">
    <source>
        <dbReference type="SAM" id="MobiDB-lite"/>
    </source>
</evidence>
<evidence type="ECO:0000259" key="3">
    <source>
        <dbReference type="Pfam" id="PF02263"/>
    </source>
</evidence>
<dbReference type="EMBL" id="HBGD01001362">
    <property type="protein sequence ID" value="CAD9077866.1"/>
    <property type="molecule type" value="Transcribed_RNA"/>
</dbReference>
<feature type="compositionally biased region" description="Polar residues" evidence="2">
    <location>
        <begin position="146"/>
        <end position="172"/>
    </location>
</feature>
<feature type="compositionally biased region" description="Low complexity" evidence="2">
    <location>
        <begin position="232"/>
        <end position="245"/>
    </location>
</feature>
<feature type="coiled-coil region" evidence="1">
    <location>
        <begin position="823"/>
        <end position="857"/>
    </location>
</feature>
<dbReference type="GO" id="GO:0005525">
    <property type="term" value="F:GTP binding"/>
    <property type="evidence" value="ECO:0007669"/>
    <property type="project" value="InterPro"/>
</dbReference>
<feature type="region of interest" description="Disordered" evidence="2">
    <location>
        <begin position="26"/>
        <end position="313"/>
    </location>
</feature>
<evidence type="ECO:0000313" key="4">
    <source>
        <dbReference type="EMBL" id="CAD9077866.1"/>
    </source>
</evidence>
<accession>A0A7S1KNM5</accession>
<name>A0A7S1KNM5_9EUKA</name>
<organism evidence="4">
    <name type="scientific">Percolomonas cosmopolitus</name>
    <dbReference type="NCBI Taxonomy" id="63605"/>
    <lineage>
        <taxon>Eukaryota</taxon>
        <taxon>Discoba</taxon>
        <taxon>Heterolobosea</taxon>
        <taxon>Tetramitia</taxon>
        <taxon>Eutetramitia</taxon>
        <taxon>Percolomonadidae</taxon>
        <taxon>Percolomonas</taxon>
    </lineage>
</organism>
<dbReference type="AlphaFoldDB" id="A0A7S1KNM5"/>
<sequence length="1023" mass="114923">MSSPEFDHLMSSFVSTSNKFSVFANQNDANMSDDEFVDASSIGEEEPVTDERHQQPEETQNEEFFEWDEKLEGDDKQNDDASDEELITTDNNCANTEPVDVIAEGSPSSPSSSMYASDYDESNPPPTSATSAMNLSQLFAKESIDSLKNPNQTEKSTKNFQMTFDSEPQNLEASHGSLLLNLDSPSTLGISSTFQRNDKDLDSPQLMSSIQTENMIETDSDVEIELEDEEVSSAASDSDQALSASHSEEKSPDLSSPPPPPNSTTALETHPVEENAASPLADQLNERSEDTSPPPATLIPLVEEENVDRSNVLSPVRETVPDLHMVLSHESLNEEVMCASPQSTQQEVVHLPSSENRVDAALDSLPAEEHSSGTEKDISSPPSKSDQSSLRSPSQATLPIDTSSPFDSSEPINPSQRDRNPSATLQLMKCVDGKIVLKAETIDVLRKNFEPVSNKPIFILSVAGNARLGKSTFFNLFLVASHEKQQMAHSSGSSSPSPPMDDNALFATGSQIDTLTRGLWVHPHPVRFGKGYALLVDCEGLDLRDDHATGLLYLFAMLFCTTFTIHDTKTLHNKTLSQLALSLQLLKEFADPQAFMPRVLFVLRDTKNLVWNGNHVDDPKVILDHIFHSDHSSSPDVSLINKCLHEKFLTNLPPPPDSMIDTTKANDFFESVRESPLYEKFCGDVMNTLQTISRPKCHAKSSLCMNIDEVIDDLYKIQSLFNENKIARIPSVLESHVMKKCEHLTAKAEENLEHNIKVFVVQNHPSSEKIRAFAKQAQEDVLHEFITNAHFLEDTDFRSNQYVKKLRKSLDRIVTLHVDTKLKQELQERAEREKKKRIEAEIERAKLEDLHREKRRRKIEESARKLKEKQMAEDKKYETAWEINAELYRSQQEDKERLKDLLHLGQDSTIWQNKGVLMMGNDRMHTIGPVPSEGFYRLSIQNLTESGLLTPRCFIEPIIRVGNERAGTNSQIENEEVFNLRLQQGDVIQLELRVIVSSGKWKSWVKMSNVSVEYKCKLELLSM</sequence>
<feature type="compositionally biased region" description="Low complexity" evidence="2">
    <location>
        <begin position="379"/>
        <end position="394"/>
    </location>
</feature>
<dbReference type="Pfam" id="PF02263">
    <property type="entry name" value="GBP"/>
    <property type="match status" value="1"/>
</dbReference>
<dbReference type="InterPro" id="IPR027417">
    <property type="entry name" value="P-loop_NTPase"/>
</dbReference>
<gene>
    <name evidence="4" type="ORF">PCOS0759_LOCUS1098</name>
</gene>
<feature type="domain" description="Guanylate-binding protein N-terminal" evidence="3">
    <location>
        <begin position="435"/>
        <end position="584"/>
    </location>
</feature>
<dbReference type="PANTHER" id="PTHR10751">
    <property type="entry name" value="GUANYLATE BINDING PROTEIN"/>
    <property type="match status" value="1"/>
</dbReference>
<dbReference type="GO" id="GO:0003924">
    <property type="term" value="F:GTPase activity"/>
    <property type="evidence" value="ECO:0007669"/>
    <property type="project" value="InterPro"/>
</dbReference>
<feature type="compositionally biased region" description="Basic and acidic residues" evidence="2">
    <location>
        <begin position="367"/>
        <end position="378"/>
    </location>
</feature>
<dbReference type="SUPFAM" id="SSF52540">
    <property type="entry name" value="P-loop containing nucleoside triphosphate hydrolases"/>
    <property type="match status" value="1"/>
</dbReference>
<reference evidence="4" key="1">
    <citation type="submission" date="2021-01" db="EMBL/GenBank/DDBJ databases">
        <authorList>
            <person name="Corre E."/>
            <person name="Pelletier E."/>
            <person name="Niang G."/>
            <person name="Scheremetjew M."/>
            <person name="Finn R."/>
            <person name="Kale V."/>
            <person name="Holt S."/>
            <person name="Cochrane G."/>
            <person name="Meng A."/>
            <person name="Brown T."/>
            <person name="Cohen L."/>
        </authorList>
    </citation>
    <scope>NUCLEOTIDE SEQUENCE</scope>
    <source>
        <strain evidence="4">WS</strain>
    </source>
</reference>
<feature type="compositionally biased region" description="Polar residues" evidence="2">
    <location>
        <begin position="395"/>
        <end position="425"/>
    </location>
</feature>
<feature type="region of interest" description="Disordered" evidence="2">
    <location>
        <begin position="366"/>
        <end position="425"/>
    </location>
</feature>
<evidence type="ECO:0000256" key="1">
    <source>
        <dbReference type="SAM" id="Coils"/>
    </source>
</evidence>
<feature type="compositionally biased region" description="Polar residues" evidence="2">
    <location>
        <begin position="183"/>
        <end position="195"/>
    </location>
</feature>
<dbReference type="Gene3D" id="3.40.50.300">
    <property type="entry name" value="P-loop containing nucleotide triphosphate hydrolases"/>
    <property type="match status" value="1"/>
</dbReference>
<protein>
    <recommendedName>
        <fullName evidence="3">Guanylate-binding protein N-terminal domain-containing protein</fullName>
    </recommendedName>
</protein>
<proteinExistence type="predicted"/>
<dbReference type="InterPro" id="IPR015894">
    <property type="entry name" value="Guanylate-bd_N"/>
</dbReference>
<feature type="compositionally biased region" description="Basic and acidic residues" evidence="2">
    <location>
        <begin position="67"/>
        <end position="79"/>
    </location>
</feature>